<protein>
    <submittedName>
        <fullName evidence="2">Uncharacterized protein</fullName>
    </submittedName>
</protein>
<comment type="caution">
    <text evidence="2">The sequence shown here is derived from an EMBL/GenBank/DDBJ whole genome shotgun (WGS) entry which is preliminary data.</text>
</comment>
<evidence type="ECO:0000313" key="3">
    <source>
        <dbReference type="Proteomes" id="UP000095713"/>
    </source>
</evidence>
<dbReference type="InterPro" id="IPR032075">
    <property type="entry name" value="PI-PLC-C1"/>
</dbReference>
<evidence type="ECO:0000256" key="1">
    <source>
        <dbReference type="SAM" id="SignalP"/>
    </source>
</evidence>
<dbReference type="OrthoDB" id="195526at2"/>
<sequence>MKKMKSSILLTLFFAILTLSGCQKDDILIENTTDSKDTNAANTQRSGINFPRLRYNQVTFKGSHNSYERNESIATQLNHNLNQKHNDNCLALEFDIWRNTYTNITKHNIPEDFWVVAHTFHPGRRNKLSGYLKQVKDWSNSHPNHMPIMVKLDIKSNNGGYQEFHNQIDFYLRRFMGDNKIYWPNQMFRDRSKSLSWNVRQHGWPTMDQLRGKIIFVLTGNGNWGIRYADSGPKNRVCYTMRGINMKSKDSPAYHANQIVYNNPNIIFWNISMRDAKKNDRFEPLGRELAKYNMITRVYSANNEGDWLSCIRAGITCISTDKIRNHGWARAFRDHYPFTKRNEI</sequence>
<accession>A0A1E5TDD2</accession>
<name>A0A1E5TDD2_9FLAO</name>
<keyword evidence="1" id="KW-0732">Signal</keyword>
<dbReference type="Pfam" id="PF16670">
    <property type="entry name" value="PI-PLC-C1"/>
    <property type="match status" value="1"/>
</dbReference>
<keyword evidence="3" id="KW-1185">Reference proteome</keyword>
<dbReference type="InterPro" id="IPR017946">
    <property type="entry name" value="PLC-like_Pdiesterase_TIM-brl"/>
</dbReference>
<dbReference type="SUPFAM" id="SSF51695">
    <property type="entry name" value="PLC-like phosphodiesterases"/>
    <property type="match status" value="1"/>
</dbReference>
<reference evidence="2 3" key="1">
    <citation type="submission" date="2016-05" db="EMBL/GenBank/DDBJ databases">
        <title>Draft Genome Sequence of Algibacter sp. Strain SK-16 Isolated from the Surface Water of Aburatsubo Inlet.</title>
        <authorList>
            <person name="Wong S.-K."/>
            <person name="Yoshizawa S."/>
            <person name="Nakajima Y."/>
            <person name="Ogura Y."/>
            <person name="Tetsuya H."/>
            <person name="Hamasaki K."/>
        </authorList>
    </citation>
    <scope>NUCLEOTIDE SEQUENCE [LARGE SCALE GENOMIC DNA]</scope>
    <source>
        <strain evidence="2 3">SK-16</strain>
    </source>
</reference>
<dbReference type="Proteomes" id="UP000095713">
    <property type="component" value="Unassembled WGS sequence"/>
</dbReference>
<evidence type="ECO:0000313" key="2">
    <source>
        <dbReference type="EMBL" id="OEK09359.1"/>
    </source>
</evidence>
<feature type="chain" id="PRO_5009186377" evidence="1">
    <location>
        <begin position="25"/>
        <end position="344"/>
    </location>
</feature>
<dbReference type="PROSITE" id="PS50007">
    <property type="entry name" value="PIPLC_X_DOMAIN"/>
    <property type="match status" value="1"/>
</dbReference>
<organism evidence="2 3">
    <name type="scientific">Flavivirga aquatica</name>
    <dbReference type="NCBI Taxonomy" id="1849968"/>
    <lineage>
        <taxon>Bacteria</taxon>
        <taxon>Pseudomonadati</taxon>
        <taxon>Bacteroidota</taxon>
        <taxon>Flavobacteriia</taxon>
        <taxon>Flavobacteriales</taxon>
        <taxon>Flavobacteriaceae</taxon>
        <taxon>Flavivirga</taxon>
    </lineage>
</organism>
<dbReference type="PROSITE" id="PS51257">
    <property type="entry name" value="PROKAR_LIPOPROTEIN"/>
    <property type="match status" value="1"/>
</dbReference>
<dbReference type="GO" id="GO:0006629">
    <property type="term" value="P:lipid metabolic process"/>
    <property type="evidence" value="ECO:0007669"/>
    <property type="project" value="InterPro"/>
</dbReference>
<dbReference type="AlphaFoldDB" id="A0A1E5TDD2"/>
<dbReference type="Gene3D" id="3.20.20.190">
    <property type="entry name" value="Phosphatidylinositol (PI) phosphodiesterase"/>
    <property type="match status" value="1"/>
</dbReference>
<dbReference type="STRING" id="1849968.A8C32_11605"/>
<feature type="signal peptide" evidence="1">
    <location>
        <begin position="1"/>
        <end position="24"/>
    </location>
</feature>
<dbReference type="EMBL" id="MDJD01000007">
    <property type="protein sequence ID" value="OEK09359.1"/>
    <property type="molecule type" value="Genomic_DNA"/>
</dbReference>
<gene>
    <name evidence="2" type="ORF">A8C32_11605</name>
</gene>
<dbReference type="GO" id="GO:0008081">
    <property type="term" value="F:phosphoric diester hydrolase activity"/>
    <property type="evidence" value="ECO:0007669"/>
    <property type="project" value="InterPro"/>
</dbReference>
<proteinExistence type="predicted"/>